<dbReference type="EC" id="3.4.11.5" evidence="3"/>
<reference evidence="3 4" key="1">
    <citation type="submission" date="2020-07" db="EMBL/GenBank/DDBJ databases">
        <title>Genomic Encyclopedia of Archaeal and Bacterial Type Strains, Phase II (KMG-II): from individual species to whole genera.</title>
        <authorList>
            <person name="Goeker M."/>
        </authorList>
    </citation>
    <scope>NUCLEOTIDE SEQUENCE [LARGE SCALE GENOMIC DNA]</scope>
    <source>
        <strain evidence="3 4">DSM 21226</strain>
    </source>
</reference>
<dbReference type="InterPro" id="IPR041633">
    <property type="entry name" value="Polbeta"/>
</dbReference>
<evidence type="ECO:0000259" key="2">
    <source>
        <dbReference type="Pfam" id="PF18765"/>
    </source>
</evidence>
<name>A0A7Y9R3D6_9BURK</name>
<dbReference type="AlphaFoldDB" id="A0A7Y9R3D6"/>
<evidence type="ECO:0000256" key="1">
    <source>
        <dbReference type="SAM" id="MobiDB-lite"/>
    </source>
</evidence>
<keyword evidence="3" id="KW-0645">Protease</keyword>
<dbReference type="EMBL" id="JACCFH010000001">
    <property type="protein sequence ID" value="NYG34520.1"/>
    <property type="molecule type" value="Genomic_DNA"/>
</dbReference>
<dbReference type="CDD" id="cd05403">
    <property type="entry name" value="NT_KNTase_like"/>
    <property type="match status" value="1"/>
</dbReference>
<protein>
    <submittedName>
        <fullName evidence="3">Proline iminopeptidase</fullName>
        <ecNumber evidence="3">3.4.11.5</ecNumber>
    </submittedName>
</protein>
<dbReference type="InterPro" id="IPR043519">
    <property type="entry name" value="NT_sf"/>
</dbReference>
<evidence type="ECO:0000313" key="3">
    <source>
        <dbReference type="EMBL" id="NYG34520.1"/>
    </source>
</evidence>
<comment type="caution">
    <text evidence="3">The sequence shown here is derived from an EMBL/GenBank/DDBJ whole genome shotgun (WGS) entry which is preliminary data.</text>
</comment>
<dbReference type="SUPFAM" id="SSF81301">
    <property type="entry name" value="Nucleotidyltransferase"/>
    <property type="match status" value="1"/>
</dbReference>
<organism evidence="3 4">
    <name type="scientific">Sphaerotilus montanus</name>
    <dbReference type="NCBI Taxonomy" id="522889"/>
    <lineage>
        <taxon>Bacteria</taxon>
        <taxon>Pseudomonadati</taxon>
        <taxon>Pseudomonadota</taxon>
        <taxon>Betaproteobacteria</taxon>
        <taxon>Burkholderiales</taxon>
        <taxon>Sphaerotilaceae</taxon>
        <taxon>Sphaerotilus</taxon>
    </lineage>
</organism>
<dbReference type="Pfam" id="PF18765">
    <property type="entry name" value="Polbeta"/>
    <property type="match status" value="1"/>
</dbReference>
<gene>
    <name evidence="3" type="ORF">BDD16_003506</name>
</gene>
<dbReference type="GO" id="GO:0004177">
    <property type="term" value="F:aminopeptidase activity"/>
    <property type="evidence" value="ECO:0007669"/>
    <property type="project" value="UniProtKB-KW"/>
</dbReference>
<keyword evidence="3" id="KW-0031">Aminopeptidase</keyword>
<keyword evidence="4" id="KW-1185">Reference proteome</keyword>
<keyword evidence="3" id="KW-0378">Hydrolase</keyword>
<feature type="compositionally biased region" description="Polar residues" evidence="1">
    <location>
        <begin position="108"/>
        <end position="117"/>
    </location>
</feature>
<proteinExistence type="predicted"/>
<dbReference type="Proteomes" id="UP000518288">
    <property type="component" value="Unassembled WGS sequence"/>
</dbReference>
<accession>A0A7Y9R3D6</accession>
<sequence>MADRDPLTFGIAQRHLDALRQVFARHATIDQVLIFGSRARGTARPGSDIDLAVVAPQMTDAEFSTLWNEIDALPILFKIDLLHWDRITNPALKDNALRDGRPLGSPAPLQTKTTEHS</sequence>
<feature type="domain" description="Polymerase beta nucleotidyltransferase" evidence="2">
    <location>
        <begin position="19"/>
        <end position="103"/>
    </location>
</feature>
<dbReference type="Gene3D" id="3.30.460.10">
    <property type="entry name" value="Beta Polymerase, domain 2"/>
    <property type="match status" value="1"/>
</dbReference>
<feature type="region of interest" description="Disordered" evidence="1">
    <location>
        <begin position="94"/>
        <end position="117"/>
    </location>
</feature>
<evidence type="ECO:0000313" key="4">
    <source>
        <dbReference type="Proteomes" id="UP000518288"/>
    </source>
</evidence>